<keyword evidence="2" id="KW-0496">Mitochondrion</keyword>
<dbReference type="RefSeq" id="XP_064851257.1">
    <property type="nucleotide sequence ID" value="XM_064995185.1"/>
</dbReference>
<evidence type="ECO:0000313" key="4">
    <source>
        <dbReference type="EMBL" id="GMM34257.1"/>
    </source>
</evidence>
<dbReference type="GO" id="GO:0005739">
    <property type="term" value="C:mitochondrion"/>
    <property type="evidence" value="ECO:0007669"/>
    <property type="project" value="UniProtKB-SubCell"/>
</dbReference>
<reference evidence="4 5" key="1">
    <citation type="journal article" date="2023" name="Elife">
        <title>Identification of key yeast species and microbe-microbe interactions impacting larval growth of Drosophila in the wild.</title>
        <authorList>
            <person name="Mure A."/>
            <person name="Sugiura Y."/>
            <person name="Maeda R."/>
            <person name="Honda K."/>
            <person name="Sakurai N."/>
            <person name="Takahashi Y."/>
            <person name="Watada M."/>
            <person name="Katoh T."/>
            <person name="Gotoh A."/>
            <person name="Gotoh Y."/>
            <person name="Taniguchi I."/>
            <person name="Nakamura K."/>
            <person name="Hayashi T."/>
            <person name="Katayama T."/>
            <person name="Uemura T."/>
            <person name="Hattori Y."/>
        </authorList>
    </citation>
    <scope>NUCLEOTIDE SEQUENCE [LARGE SCALE GENOMIC DNA]</scope>
    <source>
        <strain evidence="4 5">SC-9</strain>
    </source>
</reference>
<feature type="compositionally biased region" description="Polar residues" evidence="3">
    <location>
        <begin position="25"/>
        <end position="37"/>
    </location>
</feature>
<name>A0AAV5QHJ3_9ASCO</name>
<dbReference type="Pfam" id="PF08692">
    <property type="entry name" value="Pet20"/>
    <property type="match status" value="1"/>
</dbReference>
<evidence type="ECO:0000256" key="3">
    <source>
        <dbReference type="SAM" id="MobiDB-lite"/>
    </source>
</evidence>
<evidence type="ECO:0000313" key="5">
    <source>
        <dbReference type="Proteomes" id="UP001360560"/>
    </source>
</evidence>
<evidence type="ECO:0000256" key="2">
    <source>
        <dbReference type="ARBA" id="ARBA00023128"/>
    </source>
</evidence>
<dbReference type="GeneID" id="90072236"/>
<evidence type="ECO:0000256" key="1">
    <source>
        <dbReference type="ARBA" id="ARBA00004173"/>
    </source>
</evidence>
<feature type="region of interest" description="Disordered" evidence="3">
    <location>
        <begin position="25"/>
        <end position="108"/>
    </location>
</feature>
<keyword evidence="5" id="KW-1185">Reference proteome</keyword>
<sequence>MFKVYRAHDFRLASVDRMGKTLSQRFSSTTRTNNSPIITVKKAHGTTATSSTTAASQTNSNSSTSSTSGGPQNDAKAGSQQHQETKASEQDKSELDGRKRQQKMTQVDYSWLPKAPKLKSFSPRELRLQSLYSGYRPLFMEYRKNASKLDSSDGQLLLDEEPSVWSYSATEMDYYSEWENIPTNVSQQLKPFELTLDDSIFDKKIAKNEQDENKKNASKDSNSIRENEGQSGEAQKAKIVTSGRKRYLPERYQRTIKSRAERKLELKRLLQKKSSK</sequence>
<protein>
    <submittedName>
        <fullName evidence="4">Pet20 protein</fullName>
    </submittedName>
</protein>
<comment type="subcellular location">
    <subcellularLocation>
        <location evidence="1">Mitochondrion</location>
    </subcellularLocation>
</comment>
<dbReference type="EMBL" id="BTFZ01000002">
    <property type="protein sequence ID" value="GMM34257.1"/>
    <property type="molecule type" value="Genomic_DNA"/>
</dbReference>
<feature type="compositionally biased region" description="Basic and acidic residues" evidence="3">
    <location>
        <begin position="83"/>
        <end position="99"/>
    </location>
</feature>
<proteinExistence type="predicted"/>
<organism evidence="4 5">
    <name type="scientific">Saccharomycopsis crataegensis</name>
    <dbReference type="NCBI Taxonomy" id="43959"/>
    <lineage>
        <taxon>Eukaryota</taxon>
        <taxon>Fungi</taxon>
        <taxon>Dikarya</taxon>
        <taxon>Ascomycota</taxon>
        <taxon>Saccharomycotina</taxon>
        <taxon>Saccharomycetes</taxon>
        <taxon>Saccharomycopsidaceae</taxon>
        <taxon>Saccharomycopsis</taxon>
    </lineage>
</organism>
<dbReference type="AlphaFoldDB" id="A0AAV5QHJ3"/>
<dbReference type="Proteomes" id="UP001360560">
    <property type="component" value="Unassembled WGS sequence"/>
</dbReference>
<accession>A0AAV5QHJ3</accession>
<dbReference type="InterPro" id="IPR014804">
    <property type="entry name" value="Pet20-like"/>
</dbReference>
<feature type="compositionally biased region" description="Low complexity" evidence="3">
    <location>
        <begin position="46"/>
        <end position="68"/>
    </location>
</feature>
<feature type="region of interest" description="Disordered" evidence="3">
    <location>
        <begin position="206"/>
        <end position="252"/>
    </location>
</feature>
<gene>
    <name evidence="4" type="ORF">DASC09_015820</name>
</gene>
<comment type="caution">
    <text evidence="4">The sequence shown here is derived from an EMBL/GenBank/DDBJ whole genome shotgun (WGS) entry which is preliminary data.</text>
</comment>
<feature type="compositionally biased region" description="Basic and acidic residues" evidence="3">
    <location>
        <begin position="206"/>
        <end position="228"/>
    </location>
</feature>